<protein>
    <submittedName>
        <fullName evidence="2">Uncharacterized protein</fullName>
    </submittedName>
</protein>
<keyword evidence="1" id="KW-0175">Coiled coil</keyword>
<sequence length="250" mass="26405">MGSGGDDRAGVGAPSWSPDNIKAVVSEKLDAVTGTVTSLLDQGLSVASDTVRSSTAVVSTEANKAATQAKGYLNEAEALVRQGEDTAFGHLREAAAYVSAHRDESIAVGVAAAAILLPGPRRFLLRNTIGRLRSEEAVVRSAELRGSGVRARVEAHAGEMKKLEERLGLAQAEYTRGLGKLRATASELASLQSRMGSAERAAEQLLQDLRRLPSKQAVQLRADAAKELAEAKGQRKAVERLIKSLAKQGI</sequence>
<dbReference type="PANTHER" id="PTHR34554">
    <property type="entry name" value="RGS1-HXK1-INTERACTING PROTEIN 1"/>
    <property type="match status" value="1"/>
</dbReference>
<dbReference type="AlphaFoldDB" id="A0AAD9ML65"/>
<evidence type="ECO:0000313" key="3">
    <source>
        <dbReference type="Proteomes" id="UP001255856"/>
    </source>
</evidence>
<dbReference type="PANTHER" id="PTHR34554:SF2">
    <property type="entry name" value="RGS1-HXK1-INTERACTING PROTEIN 1"/>
    <property type="match status" value="1"/>
</dbReference>
<reference evidence="2" key="1">
    <citation type="submission" date="2021-01" db="EMBL/GenBank/DDBJ databases">
        <authorList>
            <person name="Eckstrom K.M.E."/>
        </authorList>
    </citation>
    <scope>NUCLEOTIDE SEQUENCE</scope>
    <source>
        <strain evidence="2">UVCC 0001</strain>
    </source>
</reference>
<feature type="coiled-coil region" evidence="1">
    <location>
        <begin position="153"/>
        <end position="248"/>
    </location>
</feature>
<organism evidence="2 3">
    <name type="scientific">Prototheca wickerhamii</name>
    <dbReference type="NCBI Taxonomy" id="3111"/>
    <lineage>
        <taxon>Eukaryota</taxon>
        <taxon>Viridiplantae</taxon>
        <taxon>Chlorophyta</taxon>
        <taxon>core chlorophytes</taxon>
        <taxon>Trebouxiophyceae</taxon>
        <taxon>Chlorellales</taxon>
        <taxon>Chlorellaceae</taxon>
        <taxon>Prototheca</taxon>
    </lineage>
</organism>
<evidence type="ECO:0000256" key="1">
    <source>
        <dbReference type="SAM" id="Coils"/>
    </source>
</evidence>
<accession>A0AAD9ML65</accession>
<dbReference type="EMBL" id="JASFZW010000003">
    <property type="protein sequence ID" value="KAK2079215.1"/>
    <property type="molecule type" value="Genomic_DNA"/>
</dbReference>
<keyword evidence="3" id="KW-1185">Reference proteome</keyword>
<gene>
    <name evidence="2" type="ORF">QBZ16_002906</name>
</gene>
<dbReference type="Proteomes" id="UP001255856">
    <property type="component" value="Unassembled WGS sequence"/>
</dbReference>
<name>A0AAD9ML65_PROWI</name>
<evidence type="ECO:0000313" key="2">
    <source>
        <dbReference type="EMBL" id="KAK2079215.1"/>
    </source>
</evidence>
<dbReference type="InterPro" id="IPR053284">
    <property type="entry name" value="RGS1-HXK1_interactor"/>
</dbReference>
<comment type="caution">
    <text evidence="2">The sequence shown here is derived from an EMBL/GenBank/DDBJ whole genome shotgun (WGS) entry which is preliminary data.</text>
</comment>
<proteinExistence type="predicted"/>